<gene>
    <name evidence="1" type="ORF">S06H3_02672</name>
</gene>
<organism evidence="1">
    <name type="scientific">marine sediment metagenome</name>
    <dbReference type="NCBI Taxonomy" id="412755"/>
    <lineage>
        <taxon>unclassified sequences</taxon>
        <taxon>metagenomes</taxon>
        <taxon>ecological metagenomes</taxon>
    </lineage>
</organism>
<dbReference type="InterPro" id="IPR017853">
    <property type="entry name" value="GH"/>
</dbReference>
<dbReference type="AlphaFoldDB" id="X1L8F5"/>
<name>X1L8F5_9ZZZZ</name>
<protein>
    <recommendedName>
        <fullName evidence="2">Glycoside hydrolase family 42 N-terminal domain-containing protein</fullName>
    </recommendedName>
</protein>
<dbReference type="SUPFAM" id="SSF51445">
    <property type="entry name" value="(Trans)glycosidases"/>
    <property type="match status" value="1"/>
</dbReference>
<evidence type="ECO:0008006" key="2">
    <source>
        <dbReference type="Google" id="ProtNLM"/>
    </source>
</evidence>
<reference evidence="1" key="1">
    <citation type="journal article" date="2014" name="Front. Microbiol.">
        <title>High frequency of phylogenetically diverse reductive dehalogenase-homologous genes in deep subseafloor sedimentary metagenomes.</title>
        <authorList>
            <person name="Kawai M."/>
            <person name="Futagami T."/>
            <person name="Toyoda A."/>
            <person name="Takaki Y."/>
            <person name="Nishi S."/>
            <person name="Hori S."/>
            <person name="Arai W."/>
            <person name="Tsubouchi T."/>
            <person name="Morono Y."/>
            <person name="Uchiyama I."/>
            <person name="Ito T."/>
            <person name="Fujiyama A."/>
            <person name="Inagaki F."/>
            <person name="Takami H."/>
        </authorList>
    </citation>
    <scope>NUCLEOTIDE SEQUENCE</scope>
    <source>
        <strain evidence="1">Expedition CK06-06</strain>
    </source>
</reference>
<evidence type="ECO:0000313" key="1">
    <source>
        <dbReference type="EMBL" id="GAI02151.1"/>
    </source>
</evidence>
<feature type="non-terminal residue" evidence="1">
    <location>
        <position position="168"/>
    </location>
</feature>
<dbReference type="EMBL" id="BARV01000800">
    <property type="protein sequence ID" value="GAI02151.1"/>
    <property type="molecule type" value="Genomic_DNA"/>
</dbReference>
<proteinExistence type="predicted"/>
<dbReference type="Gene3D" id="3.20.20.80">
    <property type="entry name" value="Glycosidases"/>
    <property type="match status" value="1"/>
</dbReference>
<accession>X1L8F5</accession>
<sequence>MLVLYVYASLPFLTELNARPHIEMLDQQPFLSVHGQPFIVMSIEDHRTTGFNGDVREEYFKTAKQLCANAITVTFRWSYFEKKEGQYDTTILRDIKITADKHDLKVVILWFGSNLGGHGNSAPEFILDDSITYIPYTRRDKSFATRIHGLRTNRIYCYSFDDKYKNHL</sequence>
<comment type="caution">
    <text evidence="1">The sequence shown here is derived from an EMBL/GenBank/DDBJ whole genome shotgun (WGS) entry which is preliminary data.</text>
</comment>